<reference evidence="3" key="1">
    <citation type="submission" date="2020-12" db="EMBL/GenBank/DDBJ databases">
        <authorList>
            <person name="Iha C."/>
        </authorList>
    </citation>
    <scope>NUCLEOTIDE SEQUENCE</scope>
</reference>
<dbReference type="EMBL" id="CAJHUC010000396">
    <property type="protein sequence ID" value="CAD7695854.1"/>
    <property type="molecule type" value="Genomic_DNA"/>
</dbReference>
<proteinExistence type="predicted"/>
<feature type="compositionally biased region" description="Basic and acidic residues" evidence="2">
    <location>
        <begin position="120"/>
        <end position="132"/>
    </location>
</feature>
<keyword evidence="4" id="KW-1185">Reference proteome</keyword>
<feature type="compositionally biased region" description="Low complexity" evidence="2">
    <location>
        <begin position="504"/>
        <end position="518"/>
    </location>
</feature>
<comment type="caution">
    <text evidence="3">The sequence shown here is derived from an EMBL/GenBank/DDBJ whole genome shotgun (WGS) entry which is preliminary data.</text>
</comment>
<feature type="compositionally biased region" description="Basic and acidic residues" evidence="2">
    <location>
        <begin position="99"/>
        <end position="110"/>
    </location>
</feature>
<evidence type="ECO:0000313" key="4">
    <source>
        <dbReference type="Proteomes" id="UP000708148"/>
    </source>
</evidence>
<gene>
    <name evidence="3" type="ORF">OSTQU699_LOCUS1215</name>
</gene>
<evidence type="ECO:0000256" key="1">
    <source>
        <dbReference type="SAM" id="Coils"/>
    </source>
</evidence>
<feature type="region of interest" description="Disordered" evidence="2">
    <location>
        <begin position="498"/>
        <end position="539"/>
    </location>
</feature>
<sequence>MASFGVGERFQGSVSSTPGPGAYTPRTKDGRSLALPELKKSGLPSARRSSGGCQTVAAKGTAGPFSARHKRACSHDSSFLGLTPRTTPRGASHETSNPPHDKNTIAEKKPHSGVRQLNKTRQERKAVQDEPKSQGSKIPPRHIAAVGTQLGWRASGLQSSVDSLCCRVADAEARRVALNSDSLQSSNLPGPQVRLPQIKEHTGSSQALEEAARLERKRVEELEKEMLRQKAALEAANDEIVQLKATLSSRDDVIGQLKDWLSRAQKIQEDCEGQLVEAEGSVLIAPTENNCRSEDSSPAAYASEASTRIEVAEEDMMLVEPSDREGSQELDQKTADADVKAVRIRNIVKTSFAIVSSLAERMGSTEVLAVESLLADAVALSDSLDQSCTRQCTESLSGPLGPADVDSLSTGVLACKGATGQTRAVQQKDCVDAAPDAANEDDLYRIQQEQEMEVLLNECAVLQKDKFQLEQCIRYLAARCQLYQGYCAGEDVTGRRSAHEMRPGSALSTSSCSASAGGKSRKKGGKGTASKRRSAGYKKKRSIPELVMRDLEMERLKDAGIQLEGMEEMKETNPFDDLSWQQSEEGDLYSFSHPPGKNERQILAKVATVCTPAQGNEREESGCGQSFRDV</sequence>
<evidence type="ECO:0000256" key="2">
    <source>
        <dbReference type="SAM" id="MobiDB-lite"/>
    </source>
</evidence>
<dbReference type="Proteomes" id="UP000708148">
    <property type="component" value="Unassembled WGS sequence"/>
</dbReference>
<keyword evidence="1" id="KW-0175">Coiled coil</keyword>
<evidence type="ECO:0000313" key="3">
    <source>
        <dbReference type="EMBL" id="CAD7695854.1"/>
    </source>
</evidence>
<feature type="region of interest" description="Disordered" evidence="2">
    <location>
        <begin position="1"/>
        <end position="141"/>
    </location>
</feature>
<organism evidence="3 4">
    <name type="scientific">Ostreobium quekettii</name>
    <dbReference type="NCBI Taxonomy" id="121088"/>
    <lineage>
        <taxon>Eukaryota</taxon>
        <taxon>Viridiplantae</taxon>
        <taxon>Chlorophyta</taxon>
        <taxon>core chlorophytes</taxon>
        <taxon>Ulvophyceae</taxon>
        <taxon>TCBD clade</taxon>
        <taxon>Bryopsidales</taxon>
        <taxon>Ostreobineae</taxon>
        <taxon>Ostreobiaceae</taxon>
        <taxon>Ostreobium</taxon>
    </lineage>
</organism>
<protein>
    <submittedName>
        <fullName evidence="3">Uncharacterized protein</fullName>
    </submittedName>
</protein>
<dbReference type="AlphaFoldDB" id="A0A8S1IXD6"/>
<accession>A0A8S1IXD6</accession>
<name>A0A8S1IXD6_9CHLO</name>
<feature type="compositionally biased region" description="Basic residues" evidence="2">
    <location>
        <begin position="519"/>
        <end position="539"/>
    </location>
</feature>
<feature type="coiled-coil region" evidence="1">
    <location>
        <begin position="204"/>
        <end position="246"/>
    </location>
</feature>